<keyword evidence="2" id="KW-1185">Reference proteome</keyword>
<accession>A0ABR3LDE2</accession>
<proteinExistence type="predicted"/>
<name>A0ABR3LDE2_9TELE</name>
<sequence length="100" mass="11469">MLISIQHEMEAYPLDQLKPSQAVIKKSFALRPDSIAVFCKESISKPRYETCCFGFRELFFRFIKNPRTHKLGSDWVCNAACSLLSTAMSRSYKQANTIMP</sequence>
<protein>
    <submittedName>
        <fullName evidence="1">Uncharacterized protein</fullName>
    </submittedName>
</protein>
<dbReference type="EMBL" id="JAYMGO010000023">
    <property type="protein sequence ID" value="KAL1249734.1"/>
    <property type="molecule type" value="Genomic_DNA"/>
</dbReference>
<reference evidence="1 2" key="1">
    <citation type="submission" date="2023-09" db="EMBL/GenBank/DDBJ databases">
        <authorList>
            <person name="Wang M."/>
        </authorList>
    </citation>
    <scope>NUCLEOTIDE SEQUENCE [LARGE SCALE GENOMIC DNA]</scope>
    <source>
        <strain evidence="1">GT-2023</strain>
        <tissue evidence="1">Liver</tissue>
    </source>
</reference>
<organism evidence="1 2">
    <name type="scientific">Cirrhinus molitorella</name>
    <name type="common">mud carp</name>
    <dbReference type="NCBI Taxonomy" id="172907"/>
    <lineage>
        <taxon>Eukaryota</taxon>
        <taxon>Metazoa</taxon>
        <taxon>Chordata</taxon>
        <taxon>Craniata</taxon>
        <taxon>Vertebrata</taxon>
        <taxon>Euteleostomi</taxon>
        <taxon>Actinopterygii</taxon>
        <taxon>Neopterygii</taxon>
        <taxon>Teleostei</taxon>
        <taxon>Ostariophysi</taxon>
        <taxon>Cypriniformes</taxon>
        <taxon>Cyprinidae</taxon>
        <taxon>Labeoninae</taxon>
        <taxon>Labeonini</taxon>
        <taxon>Cirrhinus</taxon>
    </lineage>
</organism>
<evidence type="ECO:0000313" key="2">
    <source>
        <dbReference type="Proteomes" id="UP001558613"/>
    </source>
</evidence>
<gene>
    <name evidence="1" type="ORF">QQF64_020739</name>
</gene>
<comment type="caution">
    <text evidence="1">The sequence shown here is derived from an EMBL/GenBank/DDBJ whole genome shotgun (WGS) entry which is preliminary data.</text>
</comment>
<dbReference type="Proteomes" id="UP001558613">
    <property type="component" value="Unassembled WGS sequence"/>
</dbReference>
<evidence type="ECO:0000313" key="1">
    <source>
        <dbReference type="EMBL" id="KAL1249734.1"/>
    </source>
</evidence>